<evidence type="ECO:0000259" key="1">
    <source>
        <dbReference type="Pfam" id="PF01261"/>
    </source>
</evidence>
<dbReference type="Pfam" id="PF01261">
    <property type="entry name" value="AP_endonuc_2"/>
    <property type="match status" value="1"/>
</dbReference>
<dbReference type="InterPro" id="IPR050312">
    <property type="entry name" value="IolE/XylAMocC-like"/>
</dbReference>
<proteinExistence type="predicted"/>
<dbReference type="GO" id="GO:0016853">
    <property type="term" value="F:isomerase activity"/>
    <property type="evidence" value="ECO:0007669"/>
    <property type="project" value="UniProtKB-KW"/>
</dbReference>
<dbReference type="KEGG" id="svp:Pan189_29650"/>
<evidence type="ECO:0000313" key="2">
    <source>
        <dbReference type="EMBL" id="QDT38570.1"/>
    </source>
</evidence>
<dbReference type="Gene3D" id="3.20.20.150">
    <property type="entry name" value="Divalent-metal-dependent TIM barrel enzymes"/>
    <property type="match status" value="1"/>
</dbReference>
<dbReference type="InterPro" id="IPR013022">
    <property type="entry name" value="Xyl_isomerase-like_TIM-brl"/>
</dbReference>
<gene>
    <name evidence="2" type="ORF">Pan189_29650</name>
</gene>
<name>A0A517R401_9PLAN</name>
<feature type="domain" description="Xylose isomerase-like TIM barrel" evidence="1">
    <location>
        <begin position="23"/>
        <end position="246"/>
    </location>
</feature>
<keyword evidence="2" id="KW-0413">Isomerase</keyword>
<organism evidence="2 3">
    <name type="scientific">Stratiformator vulcanicus</name>
    <dbReference type="NCBI Taxonomy" id="2527980"/>
    <lineage>
        <taxon>Bacteria</taxon>
        <taxon>Pseudomonadati</taxon>
        <taxon>Planctomycetota</taxon>
        <taxon>Planctomycetia</taxon>
        <taxon>Planctomycetales</taxon>
        <taxon>Planctomycetaceae</taxon>
        <taxon>Stratiformator</taxon>
    </lineage>
</organism>
<accession>A0A517R401</accession>
<evidence type="ECO:0000313" key="3">
    <source>
        <dbReference type="Proteomes" id="UP000317318"/>
    </source>
</evidence>
<keyword evidence="3" id="KW-1185">Reference proteome</keyword>
<protein>
    <submittedName>
        <fullName evidence="2">Xylose isomerase-like TIM barrel</fullName>
    </submittedName>
</protein>
<dbReference type="InterPro" id="IPR036237">
    <property type="entry name" value="Xyl_isomerase-like_sf"/>
</dbReference>
<dbReference type="OrthoDB" id="259584at2"/>
<dbReference type="PANTHER" id="PTHR12110">
    <property type="entry name" value="HYDROXYPYRUVATE ISOMERASE"/>
    <property type="match status" value="1"/>
</dbReference>
<dbReference type="EMBL" id="CP036268">
    <property type="protein sequence ID" value="QDT38570.1"/>
    <property type="molecule type" value="Genomic_DNA"/>
</dbReference>
<dbReference type="PANTHER" id="PTHR12110:SF41">
    <property type="entry name" value="INOSOSE DEHYDRATASE"/>
    <property type="match status" value="1"/>
</dbReference>
<reference evidence="2 3" key="1">
    <citation type="submission" date="2019-02" db="EMBL/GenBank/DDBJ databases">
        <title>Deep-cultivation of Planctomycetes and their phenomic and genomic characterization uncovers novel biology.</title>
        <authorList>
            <person name="Wiegand S."/>
            <person name="Jogler M."/>
            <person name="Boedeker C."/>
            <person name="Pinto D."/>
            <person name="Vollmers J."/>
            <person name="Rivas-Marin E."/>
            <person name="Kohn T."/>
            <person name="Peeters S.H."/>
            <person name="Heuer A."/>
            <person name="Rast P."/>
            <person name="Oberbeckmann S."/>
            <person name="Bunk B."/>
            <person name="Jeske O."/>
            <person name="Meyerdierks A."/>
            <person name="Storesund J.E."/>
            <person name="Kallscheuer N."/>
            <person name="Luecker S."/>
            <person name="Lage O.M."/>
            <person name="Pohl T."/>
            <person name="Merkel B.J."/>
            <person name="Hornburger P."/>
            <person name="Mueller R.-W."/>
            <person name="Bruemmer F."/>
            <person name="Labrenz M."/>
            <person name="Spormann A.M."/>
            <person name="Op den Camp H."/>
            <person name="Overmann J."/>
            <person name="Amann R."/>
            <person name="Jetten M.S.M."/>
            <person name="Mascher T."/>
            <person name="Medema M.H."/>
            <person name="Devos D.P."/>
            <person name="Kaster A.-K."/>
            <person name="Ovreas L."/>
            <person name="Rohde M."/>
            <person name="Galperin M.Y."/>
            <person name="Jogler C."/>
        </authorList>
    </citation>
    <scope>NUCLEOTIDE SEQUENCE [LARGE SCALE GENOMIC DNA]</scope>
    <source>
        <strain evidence="2 3">Pan189</strain>
    </source>
</reference>
<dbReference type="AlphaFoldDB" id="A0A517R401"/>
<dbReference type="SUPFAM" id="SSF51658">
    <property type="entry name" value="Xylose isomerase-like"/>
    <property type="match status" value="1"/>
</dbReference>
<sequence>MPETLLKAAVPTRLFETGIKQAIENAATFGVTGVQVDVRSELTADEFGESARRQLTNLLGDFGLKIAAAEFPLKRKFMDEYGLDERIAVLTAAIEFAAVMKAPVLSFPIWGLPTADHDEDQNEYRLAVELLADLARLGDHFGVLLAPMPVGNEALRLGRILAEVDTGPTGVYLDPAAVAVSGDKLRTVVSELHDRIAQVRIRDAVRDMDGRVLEVPVGRGEVDWSETIAVLQEASFDGWYIADRSEGSEKLGDVSRALSFLHNVAFGS</sequence>
<dbReference type="Proteomes" id="UP000317318">
    <property type="component" value="Chromosome"/>
</dbReference>
<dbReference type="RefSeq" id="WP_145364666.1">
    <property type="nucleotide sequence ID" value="NZ_CP036268.1"/>
</dbReference>